<protein>
    <submittedName>
        <fullName evidence="1">HAD family hydrolase</fullName>
    </submittedName>
</protein>
<dbReference type="Pfam" id="PF00702">
    <property type="entry name" value="Hydrolase"/>
    <property type="match status" value="1"/>
</dbReference>
<dbReference type="InterPro" id="IPR050155">
    <property type="entry name" value="HAD-like_hydrolase_sf"/>
</dbReference>
<evidence type="ECO:0000313" key="1">
    <source>
        <dbReference type="EMBL" id="GAA2346486.1"/>
    </source>
</evidence>
<reference evidence="1 2" key="1">
    <citation type="journal article" date="2019" name="Int. J. Syst. Evol. Microbiol.">
        <title>The Global Catalogue of Microorganisms (GCM) 10K type strain sequencing project: providing services to taxonomists for standard genome sequencing and annotation.</title>
        <authorList>
            <consortium name="The Broad Institute Genomics Platform"/>
            <consortium name="The Broad Institute Genome Sequencing Center for Infectious Disease"/>
            <person name="Wu L."/>
            <person name="Ma J."/>
        </authorList>
    </citation>
    <scope>NUCLEOTIDE SEQUENCE [LARGE SCALE GENOMIC DNA]</scope>
    <source>
        <strain evidence="1 2">JCM 16221</strain>
    </source>
</reference>
<gene>
    <name evidence="1" type="ORF">GCM10009854_24270</name>
</gene>
<sequence>MTSPSEFLERYGVVLLGFDGPICAAFSGSSDREFFLELQALFPERLPERLRAGPDPFAVLEHALQHDGLVERVEQKLRQLEIRAVSRASPTPAAAELLRALHGRGVRAAVVSNLSEHAVQAYLHARGLAGSVAAVSARTSSQLAELKPAPFLLQQAMNQLGAAAEECVMIGDSAADLEAARHAGTAIIAYGAEPSERERFEPHQPDAIIGSMAELVTTAP</sequence>
<name>A0ABN3G8J6_9PSEU</name>
<accession>A0ABN3G8J6</accession>
<comment type="caution">
    <text evidence="1">The sequence shown here is derived from an EMBL/GenBank/DDBJ whole genome shotgun (WGS) entry which is preliminary data.</text>
</comment>
<dbReference type="InterPro" id="IPR023214">
    <property type="entry name" value="HAD_sf"/>
</dbReference>
<dbReference type="NCBIfam" id="TIGR01509">
    <property type="entry name" value="HAD-SF-IA-v3"/>
    <property type="match status" value="1"/>
</dbReference>
<dbReference type="InterPro" id="IPR036412">
    <property type="entry name" value="HAD-like_sf"/>
</dbReference>
<dbReference type="InterPro" id="IPR006439">
    <property type="entry name" value="HAD-SF_hydro_IA"/>
</dbReference>
<proteinExistence type="predicted"/>
<dbReference type="EMBL" id="BAAARA010000007">
    <property type="protein sequence ID" value="GAA2346486.1"/>
    <property type="molecule type" value="Genomic_DNA"/>
</dbReference>
<dbReference type="GO" id="GO:0016787">
    <property type="term" value="F:hydrolase activity"/>
    <property type="evidence" value="ECO:0007669"/>
    <property type="project" value="UniProtKB-KW"/>
</dbReference>
<evidence type="ECO:0000313" key="2">
    <source>
        <dbReference type="Proteomes" id="UP001501218"/>
    </source>
</evidence>
<dbReference type="RefSeq" id="WP_344130331.1">
    <property type="nucleotide sequence ID" value="NZ_BAAARA010000007.1"/>
</dbReference>
<dbReference type="Gene3D" id="3.40.50.1000">
    <property type="entry name" value="HAD superfamily/HAD-like"/>
    <property type="match status" value="1"/>
</dbReference>
<keyword evidence="1" id="KW-0378">Hydrolase</keyword>
<keyword evidence="2" id="KW-1185">Reference proteome</keyword>
<dbReference type="Proteomes" id="UP001501218">
    <property type="component" value="Unassembled WGS sequence"/>
</dbReference>
<dbReference type="NCBIfam" id="TIGR01549">
    <property type="entry name" value="HAD-SF-IA-v1"/>
    <property type="match status" value="1"/>
</dbReference>
<dbReference type="SUPFAM" id="SSF56784">
    <property type="entry name" value="HAD-like"/>
    <property type="match status" value="1"/>
</dbReference>
<organism evidence="1 2">
    <name type="scientific">Saccharopolyspora halophila</name>
    <dbReference type="NCBI Taxonomy" id="405551"/>
    <lineage>
        <taxon>Bacteria</taxon>
        <taxon>Bacillati</taxon>
        <taxon>Actinomycetota</taxon>
        <taxon>Actinomycetes</taxon>
        <taxon>Pseudonocardiales</taxon>
        <taxon>Pseudonocardiaceae</taxon>
        <taxon>Saccharopolyspora</taxon>
    </lineage>
</organism>
<dbReference type="PANTHER" id="PTHR43434:SF1">
    <property type="entry name" value="PHOSPHOGLYCOLATE PHOSPHATASE"/>
    <property type="match status" value="1"/>
</dbReference>
<dbReference type="PANTHER" id="PTHR43434">
    <property type="entry name" value="PHOSPHOGLYCOLATE PHOSPHATASE"/>
    <property type="match status" value="1"/>
</dbReference>